<proteinExistence type="predicted"/>
<dbReference type="RefSeq" id="WP_343988098.1">
    <property type="nucleotide sequence ID" value="NZ_BAAANB010000001.1"/>
</dbReference>
<keyword evidence="3" id="KW-1185">Reference proteome</keyword>
<reference evidence="2 3" key="1">
    <citation type="journal article" date="2019" name="Int. J. Syst. Evol. Microbiol.">
        <title>The Global Catalogue of Microorganisms (GCM) 10K type strain sequencing project: providing services to taxonomists for standard genome sequencing and annotation.</title>
        <authorList>
            <consortium name="The Broad Institute Genomics Platform"/>
            <consortium name="The Broad Institute Genome Sequencing Center for Infectious Disease"/>
            <person name="Wu L."/>
            <person name="Ma J."/>
        </authorList>
    </citation>
    <scope>NUCLEOTIDE SEQUENCE [LARGE SCALE GENOMIC DNA]</scope>
    <source>
        <strain evidence="2 3">JCM 14283</strain>
    </source>
</reference>
<protein>
    <recommendedName>
        <fullName evidence="1">Ferric siderophore reductase C-terminal domain-containing protein</fullName>
    </recommendedName>
</protein>
<dbReference type="InterPro" id="IPR024726">
    <property type="entry name" value="FhuF_C"/>
</dbReference>
<dbReference type="EMBL" id="BAAANB010000001">
    <property type="protein sequence ID" value="GAA2022121.1"/>
    <property type="molecule type" value="Genomic_DNA"/>
</dbReference>
<dbReference type="Proteomes" id="UP001501285">
    <property type="component" value="Unassembled WGS sequence"/>
</dbReference>
<evidence type="ECO:0000313" key="3">
    <source>
        <dbReference type="Proteomes" id="UP001501285"/>
    </source>
</evidence>
<gene>
    <name evidence="2" type="ORF">GCM10009740_08790</name>
</gene>
<evidence type="ECO:0000259" key="1">
    <source>
        <dbReference type="Pfam" id="PF11575"/>
    </source>
</evidence>
<evidence type="ECO:0000313" key="2">
    <source>
        <dbReference type="EMBL" id="GAA2022121.1"/>
    </source>
</evidence>
<accession>A0ABN2TW63</accession>
<feature type="domain" description="Ferric siderophore reductase C-terminal" evidence="1">
    <location>
        <begin position="205"/>
        <end position="225"/>
    </location>
</feature>
<sequence>MEQVARAVVPPAPEAIRRVVGLVDRALPFTSMTCETSAATIGFGDVVAHVRAGADPLAPWRDALCAQMQSRHGVPVRPHVPAAFVLQWWCEVAATPMAYAASLGPWLLVPSASGLGFELAPGLYPDRITVDPDRTSLEVDDDPGRRLERARTAYLALVSEVVTAYAPGVKMSSRQRWGVVEDMWETAVRRARGAAGESVAPEPVRVSCCFIYALPGMRECAACPRHGRPGLRP</sequence>
<organism evidence="2 3">
    <name type="scientific">Terrabacter terrae</name>
    <dbReference type="NCBI Taxonomy" id="318434"/>
    <lineage>
        <taxon>Bacteria</taxon>
        <taxon>Bacillati</taxon>
        <taxon>Actinomycetota</taxon>
        <taxon>Actinomycetes</taxon>
        <taxon>Micrococcales</taxon>
        <taxon>Intrasporangiaceae</taxon>
        <taxon>Terrabacter</taxon>
    </lineage>
</organism>
<comment type="caution">
    <text evidence="2">The sequence shown here is derived from an EMBL/GenBank/DDBJ whole genome shotgun (WGS) entry which is preliminary data.</text>
</comment>
<name>A0ABN2TW63_9MICO</name>
<dbReference type="Pfam" id="PF11575">
    <property type="entry name" value="FhuF_C"/>
    <property type="match status" value="1"/>
</dbReference>